<dbReference type="EMBL" id="CM044701">
    <property type="protein sequence ID" value="KAI5682296.1"/>
    <property type="molecule type" value="Genomic_DNA"/>
</dbReference>
<gene>
    <name evidence="1" type="ORF">M9H77_03524</name>
</gene>
<dbReference type="Proteomes" id="UP001060085">
    <property type="component" value="Linkage Group LG01"/>
</dbReference>
<organism evidence="1 2">
    <name type="scientific">Catharanthus roseus</name>
    <name type="common">Madagascar periwinkle</name>
    <name type="synonym">Vinca rosea</name>
    <dbReference type="NCBI Taxonomy" id="4058"/>
    <lineage>
        <taxon>Eukaryota</taxon>
        <taxon>Viridiplantae</taxon>
        <taxon>Streptophyta</taxon>
        <taxon>Embryophyta</taxon>
        <taxon>Tracheophyta</taxon>
        <taxon>Spermatophyta</taxon>
        <taxon>Magnoliopsida</taxon>
        <taxon>eudicotyledons</taxon>
        <taxon>Gunneridae</taxon>
        <taxon>Pentapetalae</taxon>
        <taxon>asterids</taxon>
        <taxon>lamiids</taxon>
        <taxon>Gentianales</taxon>
        <taxon>Apocynaceae</taxon>
        <taxon>Rauvolfioideae</taxon>
        <taxon>Vinceae</taxon>
        <taxon>Catharanthinae</taxon>
        <taxon>Catharanthus</taxon>
    </lineage>
</organism>
<protein>
    <submittedName>
        <fullName evidence="1">Uncharacterized protein</fullName>
    </submittedName>
</protein>
<keyword evidence="2" id="KW-1185">Reference proteome</keyword>
<evidence type="ECO:0000313" key="1">
    <source>
        <dbReference type="EMBL" id="KAI5682296.1"/>
    </source>
</evidence>
<sequence length="165" mass="19284">MKMILHDCNRKQLHSLKPREWVDREVEVVGKGNLPDKLYCYFLVENEYGGDLNSCEKNMAFTKALQHRLKDKHDCGLFMMKFLENASDLKSIKKLKVDSTDRPSYVFKLFMSDDNMARGTVLCDLGYVIECCDKFNKDFLELNWDAFLPRPHNDTWTGSMNIAWA</sequence>
<evidence type="ECO:0000313" key="2">
    <source>
        <dbReference type="Proteomes" id="UP001060085"/>
    </source>
</evidence>
<accession>A0ACC0CBI2</accession>
<comment type="caution">
    <text evidence="1">The sequence shown here is derived from an EMBL/GenBank/DDBJ whole genome shotgun (WGS) entry which is preliminary data.</text>
</comment>
<name>A0ACC0CBI2_CATRO</name>
<reference evidence="2" key="1">
    <citation type="journal article" date="2023" name="Nat. Plants">
        <title>Single-cell RNA sequencing provides a high-resolution roadmap for understanding the multicellular compartmentation of specialized metabolism.</title>
        <authorList>
            <person name="Sun S."/>
            <person name="Shen X."/>
            <person name="Li Y."/>
            <person name="Li Y."/>
            <person name="Wang S."/>
            <person name="Li R."/>
            <person name="Zhang H."/>
            <person name="Shen G."/>
            <person name="Guo B."/>
            <person name="Wei J."/>
            <person name="Xu J."/>
            <person name="St-Pierre B."/>
            <person name="Chen S."/>
            <person name="Sun C."/>
        </authorList>
    </citation>
    <scope>NUCLEOTIDE SEQUENCE [LARGE SCALE GENOMIC DNA]</scope>
</reference>
<proteinExistence type="predicted"/>